<keyword evidence="6 13" id="KW-0963">Cytoplasm</keyword>
<dbReference type="InterPro" id="IPR036869">
    <property type="entry name" value="J_dom_sf"/>
</dbReference>
<organism evidence="17 18">
    <name type="scientific">Aspergillus leporis</name>
    <dbReference type="NCBI Taxonomy" id="41062"/>
    <lineage>
        <taxon>Eukaryota</taxon>
        <taxon>Fungi</taxon>
        <taxon>Dikarya</taxon>
        <taxon>Ascomycota</taxon>
        <taxon>Pezizomycotina</taxon>
        <taxon>Eurotiomycetes</taxon>
        <taxon>Eurotiomycetidae</taxon>
        <taxon>Eurotiales</taxon>
        <taxon>Aspergillaceae</taxon>
        <taxon>Aspergillus</taxon>
        <taxon>Aspergillus subgen. Circumdati</taxon>
    </lineage>
</organism>
<dbReference type="GO" id="GO:0006487">
    <property type="term" value="P:protein N-linked glycosylation"/>
    <property type="evidence" value="ECO:0007669"/>
    <property type="project" value="TreeGrafter"/>
</dbReference>
<keyword evidence="18" id="KW-1185">Reference proteome</keyword>
<dbReference type="PRINTS" id="PR00625">
    <property type="entry name" value="JDOMAIN"/>
</dbReference>
<feature type="compositionally biased region" description="Basic and acidic residues" evidence="14">
    <location>
        <begin position="48"/>
        <end position="66"/>
    </location>
</feature>
<dbReference type="Gene3D" id="3.30.1240.20">
    <property type="match status" value="1"/>
</dbReference>
<proteinExistence type="inferred from homology"/>
<evidence type="ECO:0000256" key="4">
    <source>
        <dbReference type="ARBA" id="ARBA00011738"/>
    </source>
</evidence>
<feature type="binding site" evidence="11">
    <location>
        <position position="276"/>
    </location>
    <ligand>
        <name>alpha-D-mannose 1-phosphate</name>
        <dbReference type="ChEBI" id="CHEBI:58409"/>
    </ligand>
</feature>
<dbReference type="SFLD" id="SFLDF00445">
    <property type="entry name" value="alpha-phosphomannomutase"/>
    <property type="match status" value="1"/>
</dbReference>
<feature type="region of interest" description="Disordered" evidence="14">
    <location>
        <begin position="48"/>
        <end position="68"/>
    </location>
</feature>
<dbReference type="PANTHER" id="PTHR10466:SF0">
    <property type="entry name" value="PHOSPHOMANNOMUTASE"/>
    <property type="match status" value="1"/>
</dbReference>
<dbReference type="Proteomes" id="UP000326565">
    <property type="component" value="Unassembled WGS sequence"/>
</dbReference>
<dbReference type="GO" id="GO:0006013">
    <property type="term" value="P:mannose metabolic process"/>
    <property type="evidence" value="ECO:0007669"/>
    <property type="project" value="TreeGrafter"/>
</dbReference>
<comment type="catalytic activity">
    <reaction evidence="13">
        <text>alpha-D-mannose 1-phosphate = D-mannose 6-phosphate</text>
        <dbReference type="Rhea" id="RHEA:11140"/>
        <dbReference type="ChEBI" id="CHEBI:58409"/>
        <dbReference type="ChEBI" id="CHEBI:58735"/>
        <dbReference type="EC" id="5.4.2.8"/>
    </reaction>
</comment>
<dbReference type="InterPro" id="IPR006379">
    <property type="entry name" value="HAD-SF_hydro_IIB"/>
</dbReference>
<comment type="pathway">
    <text evidence="2 13">Nucleotide-sugar biosynthesis; GDP-alpha-D-mannose biosynthesis; alpha-D-mannose 1-phosphate from D-fructose 6-phosphate: step 2/2.</text>
</comment>
<comment type="subunit">
    <text evidence="4 13">Homodimer.</text>
</comment>
<dbReference type="InterPro" id="IPR043169">
    <property type="entry name" value="PMM_cap"/>
</dbReference>
<feature type="binding site" evidence="11">
    <location>
        <position position="439"/>
    </location>
    <ligand>
        <name>alpha-D-mannose 1-phosphate</name>
        <dbReference type="ChEBI" id="CHEBI:58409"/>
    </ligand>
</feature>
<feature type="binding site" evidence="12">
    <location>
        <position position="487"/>
    </location>
    <ligand>
        <name>Mg(2+)</name>
        <dbReference type="ChEBI" id="CHEBI:18420"/>
        <label>1</label>
    </ligand>
</feature>
<evidence type="ECO:0000259" key="16">
    <source>
        <dbReference type="PROSITE" id="PS50076"/>
    </source>
</evidence>
<comment type="function">
    <text evidence="13">Involved in the synthesis of the GDP-mannose and dolichol-phosphate-mannose required for a number of critical mannosyl transfer reactions.</text>
</comment>
<dbReference type="AlphaFoldDB" id="A0A5N5WSP5"/>
<keyword evidence="7 12" id="KW-0479">Metal-binding</keyword>
<sequence>MLRHFPNRVPENTTAHLRFPTLSISTDKILGVSPNATQREIRNAYKRESLKSHPDRVPADSPERPARTRKFQAISDAYYTLSDESRRREYDATRQTGEDFGDEVPLGGGTGGFSWSSFGFGSSGTSDREQRASEQFGSVFEEMLREEGLASDETDADGHRRTRPTSRFWSIVGGISGGALGFIVANAAGAFAGAVAGNRLGAVRDAKGKSVYQVFLDLPQSDRARLLRELAAKVFQSTMGHVMAAEAASVYPALENRPVKDTICLFDVDGTLTPARRTISFEMLQLLSQLRHKCAIGTVGGSDLAKQQEQLGTSSTKVSSLFDFCFAENGLTAFRLGKSLASNSFIEWIGEEKYQKLANFCLKYIANLELPRKRGTFIEFRNGMINVSPVGRNASVDERNEFEAYDKQHNIRKDFVEALKKEFPDYGLSYSIGGQISFDVFPTGWDKTYCLRHIEAEKGVSGIKYKTIHFFGDKSFPGGNDYEIYSDTRTVGHTVKDPEDTMRQLKELFQL</sequence>
<dbReference type="PROSITE" id="PS50076">
    <property type="entry name" value="DNAJ_2"/>
    <property type="match status" value="1"/>
</dbReference>
<gene>
    <name evidence="17" type="ORF">BDV29DRAFT_194245</name>
</gene>
<dbReference type="PANTHER" id="PTHR10466">
    <property type="entry name" value="PHOSPHOMANNOMUTASE"/>
    <property type="match status" value="1"/>
</dbReference>
<evidence type="ECO:0000256" key="3">
    <source>
        <dbReference type="ARBA" id="ARBA00009736"/>
    </source>
</evidence>
<dbReference type="InterPro" id="IPR023214">
    <property type="entry name" value="HAD_sf"/>
</dbReference>
<evidence type="ECO:0000313" key="17">
    <source>
        <dbReference type="EMBL" id="KAB8070210.1"/>
    </source>
</evidence>
<dbReference type="GO" id="GO:0046872">
    <property type="term" value="F:metal ion binding"/>
    <property type="evidence" value="ECO:0007669"/>
    <property type="project" value="UniProtKB-KW"/>
</dbReference>
<keyword evidence="9 13" id="KW-0413">Isomerase</keyword>
<dbReference type="Gene3D" id="3.40.50.1000">
    <property type="entry name" value="HAD superfamily/HAD-like"/>
    <property type="match status" value="1"/>
</dbReference>
<dbReference type="Pfam" id="PF00226">
    <property type="entry name" value="DnaJ"/>
    <property type="match status" value="1"/>
</dbReference>
<evidence type="ECO:0000256" key="14">
    <source>
        <dbReference type="SAM" id="MobiDB-lite"/>
    </source>
</evidence>
<evidence type="ECO:0000256" key="7">
    <source>
        <dbReference type="ARBA" id="ARBA00022723"/>
    </source>
</evidence>
<accession>A0A5N5WSP5</accession>
<dbReference type="OrthoDB" id="10264771at2759"/>
<dbReference type="CDD" id="cd06257">
    <property type="entry name" value="DnaJ"/>
    <property type="match status" value="1"/>
</dbReference>
<dbReference type="FunFam" id="3.30.1240.20:FF:000001">
    <property type="entry name" value="Phosphomannomutase"/>
    <property type="match status" value="1"/>
</dbReference>
<feature type="binding site" evidence="11">
    <location>
        <position position="399"/>
    </location>
    <ligand>
        <name>alpha-D-mannose 1-phosphate</name>
        <dbReference type="ChEBI" id="CHEBI:58409"/>
    </ligand>
</feature>
<dbReference type="Gene3D" id="1.10.287.110">
    <property type="entry name" value="DnaJ domain"/>
    <property type="match status" value="1"/>
</dbReference>
<evidence type="ECO:0000256" key="15">
    <source>
        <dbReference type="SAM" id="Phobius"/>
    </source>
</evidence>
<dbReference type="InterPro" id="IPR001623">
    <property type="entry name" value="DnaJ_domain"/>
</dbReference>
<evidence type="ECO:0000256" key="8">
    <source>
        <dbReference type="ARBA" id="ARBA00022842"/>
    </source>
</evidence>
<dbReference type="SUPFAM" id="SSF46565">
    <property type="entry name" value="Chaperone J-domain"/>
    <property type="match status" value="1"/>
</dbReference>
<dbReference type="SFLD" id="SFLDG01140">
    <property type="entry name" value="C2.B:_Phosphomannomutase_and_P"/>
    <property type="match status" value="1"/>
</dbReference>
<dbReference type="NCBIfam" id="TIGR01484">
    <property type="entry name" value="HAD-SF-IIB"/>
    <property type="match status" value="1"/>
</dbReference>
<evidence type="ECO:0000313" key="18">
    <source>
        <dbReference type="Proteomes" id="UP000326565"/>
    </source>
</evidence>
<feature type="binding site" evidence="12">
    <location>
        <position position="267"/>
    </location>
    <ligand>
        <name>Mg(2+)</name>
        <dbReference type="ChEBI" id="CHEBI:18420"/>
        <label>1</label>
    </ligand>
</feature>
<feature type="binding site" evidence="12">
    <location>
        <position position="485"/>
    </location>
    <ligand>
        <name>Mg(2+)</name>
        <dbReference type="ChEBI" id="CHEBI:18420"/>
        <label>1</label>
    </ligand>
</feature>
<reference evidence="17 18" key="1">
    <citation type="submission" date="2019-04" db="EMBL/GenBank/DDBJ databases">
        <title>Friends and foes A comparative genomics study of 23 Aspergillus species from section Flavi.</title>
        <authorList>
            <consortium name="DOE Joint Genome Institute"/>
            <person name="Kjaerbolling I."/>
            <person name="Vesth T."/>
            <person name="Frisvad J.C."/>
            <person name="Nybo J.L."/>
            <person name="Theobald S."/>
            <person name="Kildgaard S."/>
            <person name="Isbrandt T."/>
            <person name="Kuo A."/>
            <person name="Sato A."/>
            <person name="Lyhne E.K."/>
            <person name="Kogle M.E."/>
            <person name="Wiebenga A."/>
            <person name="Kun R.S."/>
            <person name="Lubbers R.J."/>
            <person name="Makela M.R."/>
            <person name="Barry K."/>
            <person name="Chovatia M."/>
            <person name="Clum A."/>
            <person name="Daum C."/>
            <person name="Haridas S."/>
            <person name="He G."/>
            <person name="LaButti K."/>
            <person name="Lipzen A."/>
            <person name="Mondo S."/>
            <person name="Riley R."/>
            <person name="Salamov A."/>
            <person name="Simmons B.A."/>
            <person name="Magnuson J.K."/>
            <person name="Henrissat B."/>
            <person name="Mortensen U.H."/>
            <person name="Larsen T.O."/>
            <person name="Devries R.P."/>
            <person name="Grigoriev I.V."/>
            <person name="Machida M."/>
            <person name="Baker S.E."/>
            <person name="Andersen M.R."/>
        </authorList>
    </citation>
    <scope>NUCLEOTIDE SEQUENCE [LARGE SCALE GENOMIC DNA]</scope>
    <source>
        <strain evidence="17 18">CBS 151.66</strain>
    </source>
</reference>
<protein>
    <recommendedName>
        <fullName evidence="5 13">Phosphomannomutase</fullName>
        <ecNumber evidence="5 13">5.4.2.8</ecNumber>
    </recommendedName>
</protein>
<dbReference type="GO" id="GO:0005829">
    <property type="term" value="C:cytosol"/>
    <property type="evidence" value="ECO:0007669"/>
    <property type="project" value="TreeGrafter"/>
</dbReference>
<evidence type="ECO:0000256" key="10">
    <source>
        <dbReference type="PIRSR" id="PIRSR605002-1"/>
    </source>
</evidence>
<evidence type="ECO:0000256" key="2">
    <source>
        <dbReference type="ARBA" id="ARBA00004699"/>
    </source>
</evidence>
<keyword evidence="8 12" id="KW-0460">Magnesium</keyword>
<evidence type="ECO:0000256" key="13">
    <source>
        <dbReference type="RuleBase" id="RU361118"/>
    </source>
</evidence>
<dbReference type="Pfam" id="PF03332">
    <property type="entry name" value="PMM"/>
    <property type="match status" value="1"/>
</dbReference>
<evidence type="ECO:0000256" key="5">
    <source>
        <dbReference type="ARBA" id="ARBA00012730"/>
    </source>
</evidence>
<feature type="binding site" evidence="11">
    <location>
        <position position="437"/>
    </location>
    <ligand>
        <name>alpha-D-mannose 1-phosphate</name>
        <dbReference type="ChEBI" id="CHEBI:58409"/>
    </ligand>
</feature>
<feature type="active site" description="Nucleophile" evidence="10">
    <location>
        <position position="267"/>
    </location>
</feature>
<keyword evidence="15" id="KW-1133">Transmembrane helix</keyword>
<dbReference type="InterPro" id="IPR005002">
    <property type="entry name" value="PMM"/>
</dbReference>
<evidence type="ECO:0000256" key="11">
    <source>
        <dbReference type="PIRSR" id="PIRSR605002-2"/>
    </source>
</evidence>
<dbReference type="SUPFAM" id="SSF56784">
    <property type="entry name" value="HAD-like"/>
    <property type="match status" value="1"/>
</dbReference>
<dbReference type="SFLD" id="SFLDS00003">
    <property type="entry name" value="Haloacid_Dehalogenase"/>
    <property type="match status" value="1"/>
</dbReference>
<evidence type="ECO:0000256" key="1">
    <source>
        <dbReference type="ARBA" id="ARBA00004496"/>
    </source>
</evidence>
<name>A0A5N5WSP5_9EURO</name>
<dbReference type="EC" id="5.4.2.8" evidence="5 13"/>
<feature type="active site" description="Proton donor/acceptor" evidence="10">
    <location>
        <position position="269"/>
    </location>
</feature>
<comment type="cofactor">
    <cofactor evidence="12">
        <name>Mg(2+)</name>
        <dbReference type="ChEBI" id="CHEBI:18420"/>
    </cofactor>
</comment>
<evidence type="ECO:0000256" key="12">
    <source>
        <dbReference type="PIRSR" id="PIRSR605002-3"/>
    </source>
</evidence>
<comment type="subcellular location">
    <subcellularLocation>
        <location evidence="1 13">Cytoplasm</location>
    </subcellularLocation>
</comment>
<dbReference type="GO" id="GO:0009298">
    <property type="term" value="P:GDP-mannose biosynthetic process"/>
    <property type="evidence" value="ECO:0007669"/>
    <property type="project" value="UniProtKB-UniPathway"/>
</dbReference>
<feature type="binding site" evidence="12">
    <location>
        <position position="490"/>
    </location>
    <ligand>
        <name>Mg(2+)</name>
        <dbReference type="ChEBI" id="CHEBI:18420"/>
        <label>1</label>
    </ligand>
</feature>
<feature type="binding site" evidence="11">
    <location>
        <position position="392"/>
    </location>
    <ligand>
        <name>alpha-D-mannose 1-phosphate</name>
        <dbReference type="ChEBI" id="CHEBI:58409"/>
    </ligand>
</feature>
<feature type="binding site" evidence="12">
    <location>
        <position position="473"/>
    </location>
    <ligand>
        <name>Mg(2+)</name>
        <dbReference type="ChEBI" id="CHEBI:18420"/>
        <label>1</label>
    </ligand>
</feature>
<keyword evidence="15" id="KW-0812">Transmembrane</keyword>
<dbReference type="CDD" id="cd02585">
    <property type="entry name" value="HAD_PMM"/>
    <property type="match status" value="1"/>
</dbReference>
<feature type="binding site" evidence="11">
    <location>
        <position position="381"/>
    </location>
    <ligand>
        <name>alpha-D-mannose 1-phosphate</name>
        <dbReference type="ChEBI" id="CHEBI:58409"/>
    </ligand>
</feature>
<keyword evidence="15" id="KW-0472">Membrane</keyword>
<evidence type="ECO:0000256" key="6">
    <source>
        <dbReference type="ARBA" id="ARBA00022490"/>
    </source>
</evidence>
<dbReference type="GO" id="GO:0004615">
    <property type="term" value="F:phosphomannomutase activity"/>
    <property type="evidence" value="ECO:0007669"/>
    <property type="project" value="UniProtKB-EC"/>
</dbReference>
<dbReference type="InterPro" id="IPR036412">
    <property type="entry name" value="HAD-like_sf"/>
</dbReference>
<feature type="binding site" evidence="12">
    <location>
        <position position="269"/>
    </location>
    <ligand>
        <name>Mg(2+)</name>
        <dbReference type="ChEBI" id="CHEBI:18420"/>
        <label>1</label>
    </ligand>
</feature>
<feature type="domain" description="J" evidence="16">
    <location>
        <begin position="25"/>
        <end position="94"/>
    </location>
</feature>
<dbReference type="SMART" id="SM00271">
    <property type="entry name" value="DnaJ"/>
    <property type="match status" value="1"/>
</dbReference>
<evidence type="ECO:0000256" key="9">
    <source>
        <dbReference type="ARBA" id="ARBA00023235"/>
    </source>
</evidence>
<dbReference type="SFLD" id="SFLDG01143">
    <property type="entry name" value="C2.B.3:_Phosphomannomutase_Lik"/>
    <property type="match status" value="1"/>
</dbReference>
<comment type="similarity">
    <text evidence="3 13">Belongs to the eukaryotic PMM family.</text>
</comment>
<feature type="transmembrane region" description="Helical" evidence="15">
    <location>
        <begin position="168"/>
        <end position="195"/>
    </location>
</feature>
<dbReference type="UniPathway" id="UPA00126">
    <property type="reaction ID" value="UER00424"/>
</dbReference>
<dbReference type="EMBL" id="ML732310">
    <property type="protein sequence ID" value="KAB8070210.1"/>
    <property type="molecule type" value="Genomic_DNA"/>
</dbReference>